<name>A0A9W9AAL8_9AGAR</name>
<dbReference type="EMBL" id="JAOTPV010000010">
    <property type="protein sequence ID" value="KAJ4477561.1"/>
    <property type="molecule type" value="Genomic_DNA"/>
</dbReference>
<sequence>MVSGTSSCFLGLLDLEHAWTDLEPIYYVTNHQRSKLNGNFFQSSILSTGVSMSGYCHCRCSAWHSDDSKTLCTMHKSVFRVRALYSWTFLMLRYVLGNFLSLSMSCARDYGQVVERDSYPCASANAQNIFYSKPIDLREQRVKFETPARPRPTQSDCILDTLDIRDWELRSGMRDIFSAAYHTDPLAETVARAVLS</sequence>
<evidence type="ECO:0000313" key="2">
    <source>
        <dbReference type="Proteomes" id="UP001150266"/>
    </source>
</evidence>
<accession>A0A9W9AAL8</accession>
<dbReference type="Proteomes" id="UP001150266">
    <property type="component" value="Unassembled WGS sequence"/>
</dbReference>
<protein>
    <submittedName>
        <fullName evidence="1">Uncharacterized protein</fullName>
    </submittedName>
</protein>
<keyword evidence="2" id="KW-1185">Reference proteome</keyword>
<organism evidence="1 2">
    <name type="scientific">Lentinula aciculospora</name>
    <dbReference type="NCBI Taxonomy" id="153920"/>
    <lineage>
        <taxon>Eukaryota</taxon>
        <taxon>Fungi</taxon>
        <taxon>Dikarya</taxon>
        <taxon>Basidiomycota</taxon>
        <taxon>Agaricomycotina</taxon>
        <taxon>Agaricomycetes</taxon>
        <taxon>Agaricomycetidae</taxon>
        <taxon>Agaricales</taxon>
        <taxon>Marasmiineae</taxon>
        <taxon>Omphalotaceae</taxon>
        <taxon>Lentinula</taxon>
    </lineage>
</organism>
<comment type="caution">
    <text evidence="1">The sequence shown here is derived from an EMBL/GenBank/DDBJ whole genome shotgun (WGS) entry which is preliminary data.</text>
</comment>
<gene>
    <name evidence="1" type="ORF">J3R30DRAFT_235446</name>
</gene>
<reference evidence="1" key="1">
    <citation type="submission" date="2022-08" db="EMBL/GenBank/DDBJ databases">
        <title>A Global Phylogenomic Analysis of the Shiitake Genus Lentinula.</title>
        <authorList>
            <consortium name="DOE Joint Genome Institute"/>
            <person name="Sierra-Patev S."/>
            <person name="Min B."/>
            <person name="Naranjo-Ortiz M."/>
            <person name="Looney B."/>
            <person name="Konkel Z."/>
            <person name="Slot J.C."/>
            <person name="Sakamoto Y."/>
            <person name="Steenwyk J.L."/>
            <person name="Rokas A."/>
            <person name="Carro J."/>
            <person name="Camarero S."/>
            <person name="Ferreira P."/>
            <person name="Molpeceres G."/>
            <person name="Ruiz-Duenas F.J."/>
            <person name="Serrano A."/>
            <person name="Henrissat B."/>
            <person name="Drula E."/>
            <person name="Hughes K.W."/>
            <person name="Mata J.L."/>
            <person name="Ishikawa N.K."/>
            <person name="Vargas-Isla R."/>
            <person name="Ushijima S."/>
            <person name="Smith C.A."/>
            <person name="Ahrendt S."/>
            <person name="Andreopoulos W."/>
            <person name="He G."/>
            <person name="Labutti K."/>
            <person name="Lipzen A."/>
            <person name="Ng V."/>
            <person name="Riley R."/>
            <person name="Sandor L."/>
            <person name="Barry K."/>
            <person name="Martinez A.T."/>
            <person name="Xiao Y."/>
            <person name="Gibbons J.G."/>
            <person name="Terashima K."/>
            <person name="Grigoriev I.V."/>
            <person name="Hibbett D.S."/>
        </authorList>
    </citation>
    <scope>NUCLEOTIDE SEQUENCE</scope>
    <source>
        <strain evidence="1">JLM2183</strain>
    </source>
</reference>
<dbReference type="AlphaFoldDB" id="A0A9W9AAL8"/>
<proteinExistence type="predicted"/>
<evidence type="ECO:0000313" key="1">
    <source>
        <dbReference type="EMBL" id="KAJ4477561.1"/>
    </source>
</evidence>